<evidence type="ECO:0000313" key="2">
    <source>
        <dbReference type="Proteomes" id="UP000536441"/>
    </source>
</evidence>
<accession>A0A7Y6B3R1</accession>
<dbReference type="Proteomes" id="UP000536441">
    <property type="component" value="Unassembled WGS sequence"/>
</dbReference>
<dbReference type="Pfam" id="PF09550">
    <property type="entry name" value="Phage_TAC_6"/>
    <property type="match status" value="1"/>
</dbReference>
<dbReference type="AlphaFoldDB" id="A0A7Y6B3R1"/>
<protein>
    <submittedName>
        <fullName evidence="1">Phage tail assembly chaperone</fullName>
    </submittedName>
</protein>
<proteinExistence type="predicted"/>
<reference evidence="1 2" key="1">
    <citation type="submission" date="2020-05" db="EMBL/GenBank/DDBJ databases">
        <title>Genome Sequencing of Type Strains.</title>
        <authorList>
            <person name="Lemaire J.F."/>
            <person name="Inderbitzin P."/>
            <person name="Gregorio O.A."/>
            <person name="Collins S.B."/>
            <person name="Wespe N."/>
            <person name="Knight-Connoni V."/>
        </authorList>
    </citation>
    <scope>NUCLEOTIDE SEQUENCE [LARGE SCALE GENOMIC DNA]</scope>
    <source>
        <strain evidence="1 2">DSM 100049</strain>
    </source>
</reference>
<keyword evidence="2" id="KW-1185">Reference proteome</keyword>
<evidence type="ECO:0000313" key="1">
    <source>
        <dbReference type="EMBL" id="NUU46006.1"/>
    </source>
</evidence>
<dbReference type="InterPro" id="IPR019056">
    <property type="entry name" value="Phage_TAC_6"/>
</dbReference>
<organism evidence="1 2">
    <name type="scientific">Sphingomonas zeae</name>
    <dbReference type="NCBI Taxonomy" id="1646122"/>
    <lineage>
        <taxon>Bacteria</taxon>
        <taxon>Pseudomonadati</taxon>
        <taxon>Pseudomonadota</taxon>
        <taxon>Alphaproteobacteria</taxon>
        <taxon>Sphingomonadales</taxon>
        <taxon>Sphingomonadaceae</taxon>
        <taxon>Sphingomonas</taxon>
    </lineage>
</organism>
<sequence length="93" mass="10503">MSEWCSLGHDPDSFWRRTPREVRAVLKGDIARLKREREDAVIAARWAGLFAQADPKHHDRLLKDILADRKAPRLPMSGKQIGAAMRVFAARGG</sequence>
<dbReference type="EMBL" id="JABMCH010000050">
    <property type="protein sequence ID" value="NUU46006.1"/>
    <property type="molecule type" value="Genomic_DNA"/>
</dbReference>
<gene>
    <name evidence="1" type="ORF">HP438_03320</name>
</gene>
<comment type="caution">
    <text evidence="1">The sequence shown here is derived from an EMBL/GenBank/DDBJ whole genome shotgun (WGS) entry which is preliminary data.</text>
</comment>
<dbReference type="RefSeq" id="WP_175310785.1">
    <property type="nucleotide sequence ID" value="NZ_CBCRYR010000041.1"/>
</dbReference>
<name>A0A7Y6B3R1_9SPHN</name>